<dbReference type="AlphaFoldDB" id="E5Y2B2"/>
<dbReference type="PRINTS" id="PR00368">
    <property type="entry name" value="FADPNR"/>
</dbReference>
<comment type="caution">
    <text evidence="12">The sequence shown here is derived from an EMBL/GenBank/DDBJ whole genome shotgun (WGS) entry which is preliminary data.</text>
</comment>
<dbReference type="HOGENOM" id="CLU_012153_1_1_7"/>
<evidence type="ECO:0000256" key="2">
    <source>
        <dbReference type="ARBA" id="ARBA00001966"/>
    </source>
</evidence>
<evidence type="ECO:0000259" key="11">
    <source>
        <dbReference type="Pfam" id="PF07992"/>
    </source>
</evidence>
<dbReference type="GO" id="GO:0010181">
    <property type="term" value="F:FMN binding"/>
    <property type="evidence" value="ECO:0007669"/>
    <property type="project" value="InterPro"/>
</dbReference>
<dbReference type="Gene3D" id="3.20.20.70">
    <property type="entry name" value="Aldolase class I"/>
    <property type="match status" value="1"/>
</dbReference>
<dbReference type="GO" id="GO:0051536">
    <property type="term" value="F:iron-sulfur cluster binding"/>
    <property type="evidence" value="ECO:0007669"/>
    <property type="project" value="UniProtKB-KW"/>
</dbReference>
<comment type="cofactor">
    <cofactor evidence="1">
        <name>FMN</name>
        <dbReference type="ChEBI" id="CHEBI:58210"/>
    </cofactor>
</comment>
<dbReference type="InterPro" id="IPR001155">
    <property type="entry name" value="OxRdtase_FMN_N"/>
</dbReference>
<dbReference type="PANTHER" id="PTHR42917">
    <property type="entry name" value="2,4-DIENOYL-COA REDUCTASE"/>
    <property type="match status" value="1"/>
</dbReference>
<dbReference type="SUPFAM" id="SSF51395">
    <property type="entry name" value="FMN-linked oxidoreductases"/>
    <property type="match status" value="1"/>
</dbReference>
<dbReference type="eggNOG" id="COG1902">
    <property type="taxonomic scope" value="Bacteria"/>
</dbReference>
<keyword evidence="8" id="KW-0408">Iron</keyword>
<dbReference type="Proteomes" id="UP000006034">
    <property type="component" value="Unassembled WGS sequence"/>
</dbReference>
<dbReference type="PANTHER" id="PTHR42917:SF2">
    <property type="entry name" value="2,4-DIENOYL-COA REDUCTASE [(2E)-ENOYL-COA-PRODUCING]"/>
    <property type="match status" value="1"/>
</dbReference>
<accession>E5Y2B2</accession>
<evidence type="ECO:0000256" key="6">
    <source>
        <dbReference type="ARBA" id="ARBA00022723"/>
    </source>
</evidence>
<evidence type="ECO:0000256" key="8">
    <source>
        <dbReference type="ARBA" id="ARBA00023004"/>
    </source>
</evidence>
<name>E5Y2B2_BILW3</name>
<reference evidence="12 13" key="1">
    <citation type="submission" date="2010-10" db="EMBL/GenBank/DDBJ databases">
        <authorList>
            <consortium name="The Broad Institute Genome Sequencing Platform"/>
            <person name="Ward D."/>
            <person name="Earl A."/>
            <person name="Feldgarden M."/>
            <person name="Young S.K."/>
            <person name="Gargeya S."/>
            <person name="Zeng Q."/>
            <person name="Alvarado L."/>
            <person name="Berlin A."/>
            <person name="Bochicchio J."/>
            <person name="Chapman S.B."/>
            <person name="Chen Z."/>
            <person name="Freedman E."/>
            <person name="Gellesch M."/>
            <person name="Goldberg J."/>
            <person name="Griggs A."/>
            <person name="Gujja S."/>
            <person name="Heilman E."/>
            <person name="Heiman D."/>
            <person name="Howarth C."/>
            <person name="Mehta T."/>
            <person name="Neiman D."/>
            <person name="Pearson M."/>
            <person name="Roberts A."/>
            <person name="Saif S."/>
            <person name="Shea T."/>
            <person name="Shenoy N."/>
            <person name="Sisk P."/>
            <person name="Stolte C."/>
            <person name="Sykes S."/>
            <person name="White J."/>
            <person name="Yandava C."/>
            <person name="Allen-Vercoe E."/>
            <person name="Sibley C."/>
            <person name="Ambrose C.E."/>
            <person name="Strauss J."/>
            <person name="Daigneault M."/>
            <person name="Haas B."/>
            <person name="Nusbaum C."/>
            <person name="Birren B."/>
        </authorList>
    </citation>
    <scope>NUCLEOTIDE SEQUENCE [LARGE SCALE GENOMIC DNA]</scope>
    <source>
        <strain evidence="12 13">3_1_6</strain>
    </source>
</reference>
<dbReference type="InterPro" id="IPR023753">
    <property type="entry name" value="FAD/NAD-binding_dom"/>
</dbReference>
<evidence type="ECO:0000256" key="9">
    <source>
        <dbReference type="ARBA" id="ARBA00023014"/>
    </source>
</evidence>
<dbReference type="EMBL" id="ADCP02000002">
    <property type="protein sequence ID" value="EFV45836.1"/>
    <property type="molecule type" value="Genomic_DNA"/>
</dbReference>
<evidence type="ECO:0000256" key="1">
    <source>
        <dbReference type="ARBA" id="ARBA00001917"/>
    </source>
</evidence>
<comment type="cofactor">
    <cofactor evidence="2">
        <name>[4Fe-4S] cluster</name>
        <dbReference type="ChEBI" id="CHEBI:49883"/>
    </cofactor>
</comment>
<dbReference type="CDD" id="cd02803">
    <property type="entry name" value="OYE_like_FMN_family"/>
    <property type="match status" value="1"/>
</dbReference>
<dbReference type="eggNOG" id="COG0446">
    <property type="taxonomic scope" value="Bacteria"/>
</dbReference>
<proteinExistence type="inferred from homology"/>
<comment type="similarity">
    <text evidence="3">In the N-terminal section; belongs to the NADH:flavin oxidoreductase/NADH oxidase family.</text>
</comment>
<keyword evidence="6" id="KW-0479">Metal-binding</keyword>
<protein>
    <recommendedName>
        <fullName evidence="14">NADH:flavin oxidoreductase/NADH oxidase N-terminal domain-containing protein</fullName>
    </recommendedName>
</protein>
<dbReference type="InterPro" id="IPR013785">
    <property type="entry name" value="Aldolase_TIM"/>
</dbReference>
<dbReference type="STRING" id="563192.HMPREF0179_00322"/>
<dbReference type="GO" id="GO:0016491">
    <property type="term" value="F:oxidoreductase activity"/>
    <property type="evidence" value="ECO:0007669"/>
    <property type="project" value="UniProtKB-KW"/>
</dbReference>
<evidence type="ECO:0000259" key="10">
    <source>
        <dbReference type="Pfam" id="PF00724"/>
    </source>
</evidence>
<evidence type="ECO:0008006" key="14">
    <source>
        <dbReference type="Google" id="ProtNLM"/>
    </source>
</evidence>
<evidence type="ECO:0000313" key="12">
    <source>
        <dbReference type="EMBL" id="EFV45836.1"/>
    </source>
</evidence>
<keyword evidence="4" id="KW-0285">Flavoprotein</keyword>
<reference evidence="12 13" key="2">
    <citation type="submission" date="2013-04" db="EMBL/GenBank/DDBJ databases">
        <title>The Genome Sequence of Bilophila wadsworthia 3_1_6.</title>
        <authorList>
            <consortium name="The Broad Institute Genomics Platform"/>
            <person name="Earl A."/>
            <person name="Ward D."/>
            <person name="Feldgarden M."/>
            <person name="Gevers D."/>
            <person name="Sibley C."/>
            <person name="Strauss J."/>
            <person name="Allen-Vercoe E."/>
            <person name="Walker B."/>
            <person name="Young S."/>
            <person name="Zeng Q."/>
            <person name="Gargeya S."/>
            <person name="Fitzgerald M."/>
            <person name="Haas B."/>
            <person name="Abouelleil A."/>
            <person name="Allen A.W."/>
            <person name="Alvarado L."/>
            <person name="Arachchi H.M."/>
            <person name="Berlin A.M."/>
            <person name="Chapman S.B."/>
            <person name="Gainer-Dewar J."/>
            <person name="Goldberg J."/>
            <person name="Griggs A."/>
            <person name="Gujja S."/>
            <person name="Hansen M."/>
            <person name="Howarth C."/>
            <person name="Imamovic A."/>
            <person name="Ireland A."/>
            <person name="Larimer J."/>
            <person name="McCowan C."/>
            <person name="Murphy C."/>
            <person name="Pearson M."/>
            <person name="Poon T.W."/>
            <person name="Priest M."/>
            <person name="Roberts A."/>
            <person name="Saif S."/>
            <person name="Shea T."/>
            <person name="Sisk P."/>
            <person name="Sykes S."/>
            <person name="Wortman J."/>
            <person name="Nusbaum C."/>
            <person name="Birren B."/>
        </authorList>
    </citation>
    <scope>NUCLEOTIDE SEQUENCE [LARGE SCALE GENOMIC DNA]</scope>
    <source>
        <strain evidence="12 13">3_1_6</strain>
    </source>
</reference>
<organism evidence="12 13">
    <name type="scientific">Bilophila wadsworthia (strain 3_1_6)</name>
    <dbReference type="NCBI Taxonomy" id="563192"/>
    <lineage>
        <taxon>Bacteria</taxon>
        <taxon>Pseudomonadati</taxon>
        <taxon>Thermodesulfobacteriota</taxon>
        <taxon>Desulfovibrionia</taxon>
        <taxon>Desulfovibrionales</taxon>
        <taxon>Desulfovibrionaceae</taxon>
        <taxon>Bilophila</taxon>
    </lineage>
</organism>
<dbReference type="Pfam" id="PF07992">
    <property type="entry name" value="Pyr_redox_2"/>
    <property type="match status" value="1"/>
</dbReference>
<dbReference type="SUPFAM" id="SSF51905">
    <property type="entry name" value="FAD/NAD(P)-binding domain"/>
    <property type="match status" value="1"/>
</dbReference>
<evidence type="ECO:0000313" key="13">
    <source>
        <dbReference type="Proteomes" id="UP000006034"/>
    </source>
</evidence>
<evidence type="ECO:0000256" key="4">
    <source>
        <dbReference type="ARBA" id="ARBA00022630"/>
    </source>
</evidence>
<dbReference type="Gene3D" id="3.50.50.60">
    <property type="entry name" value="FAD/NAD(P)-binding domain"/>
    <property type="match status" value="1"/>
</dbReference>
<gene>
    <name evidence="12" type="ORF">HMPREF0179_00322</name>
</gene>
<feature type="domain" description="NADH:flavin oxidoreductase/NADH oxidase N-terminal" evidence="10">
    <location>
        <begin position="8"/>
        <end position="335"/>
    </location>
</feature>
<keyword evidence="13" id="KW-1185">Reference proteome</keyword>
<keyword evidence="9" id="KW-0411">Iron-sulfur</keyword>
<dbReference type="Gene3D" id="3.40.50.720">
    <property type="entry name" value="NAD(P)-binding Rossmann-like Domain"/>
    <property type="match status" value="1"/>
</dbReference>
<evidence type="ECO:0000256" key="3">
    <source>
        <dbReference type="ARBA" id="ARBA00011048"/>
    </source>
</evidence>
<keyword evidence="5" id="KW-0288">FMN</keyword>
<keyword evidence="7" id="KW-0560">Oxidoreductase</keyword>
<dbReference type="GO" id="GO:0046872">
    <property type="term" value="F:metal ion binding"/>
    <property type="evidence" value="ECO:0007669"/>
    <property type="project" value="UniProtKB-KW"/>
</dbReference>
<dbReference type="InterPro" id="IPR036188">
    <property type="entry name" value="FAD/NAD-bd_sf"/>
</dbReference>
<dbReference type="OrthoDB" id="9784632at2"/>
<dbReference type="RefSeq" id="WP_005024483.1">
    <property type="nucleotide sequence ID" value="NZ_KE150239.1"/>
</dbReference>
<dbReference type="Pfam" id="PF00724">
    <property type="entry name" value="Oxidored_FMN"/>
    <property type="match status" value="1"/>
</dbReference>
<feature type="domain" description="FAD/NAD(P)-binding" evidence="11">
    <location>
        <begin position="383"/>
        <end position="619"/>
    </location>
</feature>
<evidence type="ECO:0000256" key="5">
    <source>
        <dbReference type="ARBA" id="ARBA00022643"/>
    </source>
</evidence>
<dbReference type="GeneID" id="78086894"/>
<dbReference type="PRINTS" id="PR00469">
    <property type="entry name" value="PNDRDTASEII"/>
</dbReference>
<evidence type="ECO:0000256" key="7">
    <source>
        <dbReference type="ARBA" id="ARBA00023002"/>
    </source>
</evidence>
<dbReference type="InterPro" id="IPR051793">
    <property type="entry name" value="NADH:flavin_oxidoreductase"/>
</dbReference>
<sequence>MNTSCCTNPIRINTLLIKNRIVFPAMCTKYAAPDGGVTERMLRYYEERAKGGAGLVTIEATSVDPTGNSFSRGLSIADDARLPGLTDLARRVKRHGARISIQLQHGGRAALPQFSGHAVPLVSAIPGVTPYDNSVILSEEEIARLVECWGKAAIRAREAGFDAVEIHGAHGYLISQFLSPYTNRRTDGYGGSLENRMRFALEVCRKVRESVGPDFPVTYRMSAVEGLPGGTTLEDSVALAKRLVADGIDALHVSVGLRETNFMVSPPACVEKGWNAPLSRAVRDGIEAAVPVIVAGRVADEQTAQGIIDRGDADMVAMGRALIADPFLPAKVAAGEAGDIIRCVGCNEGCVAGSARGTGVGCALNPLSGAEGKYDLEPVASPKKVAVIGGGPAGMQAALAARFRGHTVDLYEKSDRLGGLLNVACKPPHKEDLGHVTGWFERQLKRAGVGLHLGAALTSEAVRDLGADAVIAATGSSPVFPGFCRKARNAVVAQSILSGEAKAGKKALVIGGGLIGCETAEFLAAQGSDVTILELQPELAKDMESRTRRYLMQRLREYGTRFLTGTQVLEVTEEGKVKAKFPSGSERWLDDFDTLVIAVGYRAENALAAELEEMGCPCVRVGDCASVGKILTAIESGFQAGCSIK</sequence>